<dbReference type="Proteomes" id="UP000332933">
    <property type="component" value="Unassembled WGS sequence"/>
</dbReference>
<keyword evidence="1" id="KW-0732">Signal</keyword>
<evidence type="ECO:0000313" key="3">
    <source>
        <dbReference type="EMBL" id="KAF0698303.1"/>
    </source>
</evidence>
<dbReference type="EMBL" id="CAADRA010005270">
    <property type="protein sequence ID" value="VFT87935.1"/>
    <property type="molecule type" value="Genomic_DNA"/>
</dbReference>
<dbReference type="EMBL" id="VJMH01005249">
    <property type="protein sequence ID" value="KAF0698303.1"/>
    <property type="molecule type" value="Genomic_DNA"/>
</dbReference>
<dbReference type="InterPro" id="IPR038507">
    <property type="entry name" value="YcnI-like_sf"/>
</dbReference>
<dbReference type="InterPro" id="IPR012533">
    <property type="entry name" value="YcnI-copper_dom"/>
</dbReference>
<feature type="domain" description="YncI copper-binding" evidence="2">
    <location>
        <begin position="18"/>
        <end position="154"/>
    </location>
</feature>
<sequence length="157" mass="16673">MQLFFAAVAALAASASAHISLNPAVSPANSYFVPVLRVPHSYPGANTTNITVTIPTDKVSSVKPQQVDEWKVAFEYETINGTKAVSKVTWYGGSLPNSQYQDFGMNLKLMDLPVGTVIYFPTTQVSDNGTLAWVGVPDAAGKLSASEPAPKITIVKA</sequence>
<feature type="chain" id="PRO_5033437078" evidence="1">
    <location>
        <begin position="18"/>
        <end position="157"/>
    </location>
</feature>
<evidence type="ECO:0000313" key="4">
    <source>
        <dbReference type="EMBL" id="VFT87935.1"/>
    </source>
</evidence>
<organism evidence="4 5">
    <name type="scientific">Aphanomyces stellatus</name>
    <dbReference type="NCBI Taxonomy" id="120398"/>
    <lineage>
        <taxon>Eukaryota</taxon>
        <taxon>Sar</taxon>
        <taxon>Stramenopiles</taxon>
        <taxon>Oomycota</taxon>
        <taxon>Saprolegniomycetes</taxon>
        <taxon>Saprolegniales</taxon>
        <taxon>Verrucalvaceae</taxon>
        <taxon>Aphanomyces</taxon>
    </lineage>
</organism>
<keyword evidence="5" id="KW-1185">Reference proteome</keyword>
<gene>
    <name evidence="4" type="primary">Aste57867_11067</name>
    <name evidence="3" type="ORF">As57867_011025</name>
    <name evidence="4" type="ORF">ASTE57867_11067</name>
</gene>
<evidence type="ECO:0000313" key="5">
    <source>
        <dbReference type="Proteomes" id="UP000332933"/>
    </source>
</evidence>
<dbReference type="Gene3D" id="2.60.40.2230">
    <property type="entry name" value="Uncharacterised protein YcnI-like PF07987, DUF1775"/>
    <property type="match status" value="1"/>
</dbReference>
<proteinExistence type="predicted"/>
<evidence type="ECO:0000259" key="2">
    <source>
        <dbReference type="Pfam" id="PF07987"/>
    </source>
</evidence>
<evidence type="ECO:0000256" key="1">
    <source>
        <dbReference type="SAM" id="SignalP"/>
    </source>
</evidence>
<dbReference type="AlphaFoldDB" id="A0A485KSD7"/>
<dbReference type="Pfam" id="PF07987">
    <property type="entry name" value="DUF1775"/>
    <property type="match status" value="1"/>
</dbReference>
<accession>A0A485KSD7</accession>
<dbReference type="OrthoDB" id="4234at2759"/>
<reference evidence="3" key="2">
    <citation type="submission" date="2019-06" db="EMBL/GenBank/DDBJ databases">
        <title>Genomics analysis of Aphanomyces spp. identifies a new class of oomycete effector associated with host adaptation.</title>
        <authorList>
            <person name="Gaulin E."/>
        </authorList>
    </citation>
    <scope>NUCLEOTIDE SEQUENCE</scope>
    <source>
        <strain evidence="3">CBS 578.67</strain>
    </source>
</reference>
<name>A0A485KSD7_9STRA</name>
<protein>
    <submittedName>
        <fullName evidence="4">Aste57867_11067 protein</fullName>
    </submittedName>
</protein>
<reference evidence="4 5" key="1">
    <citation type="submission" date="2019-03" db="EMBL/GenBank/DDBJ databases">
        <authorList>
            <person name="Gaulin E."/>
            <person name="Dumas B."/>
        </authorList>
    </citation>
    <scope>NUCLEOTIDE SEQUENCE [LARGE SCALE GENOMIC DNA]</scope>
    <source>
        <strain evidence="4">CBS 568.67</strain>
    </source>
</reference>
<feature type="signal peptide" evidence="1">
    <location>
        <begin position="1"/>
        <end position="17"/>
    </location>
</feature>